<evidence type="ECO:0000313" key="3">
    <source>
        <dbReference type="Proteomes" id="UP001237642"/>
    </source>
</evidence>
<feature type="compositionally biased region" description="Polar residues" evidence="1">
    <location>
        <begin position="1"/>
        <end position="12"/>
    </location>
</feature>
<dbReference type="Proteomes" id="UP001237642">
    <property type="component" value="Unassembled WGS sequence"/>
</dbReference>
<protein>
    <submittedName>
        <fullName evidence="2">Uncharacterized protein</fullName>
    </submittedName>
</protein>
<evidence type="ECO:0000313" key="2">
    <source>
        <dbReference type="EMBL" id="KAK1364207.1"/>
    </source>
</evidence>
<organism evidence="2 3">
    <name type="scientific">Heracleum sosnowskyi</name>
    <dbReference type="NCBI Taxonomy" id="360622"/>
    <lineage>
        <taxon>Eukaryota</taxon>
        <taxon>Viridiplantae</taxon>
        <taxon>Streptophyta</taxon>
        <taxon>Embryophyta</taxon>
        <taxon>Tracheophyta</taxon>
        <taxon>Spermatophyta</taxon>
        <taxon>Magnoliopsida</taxon>
        <taxon>eudicotyledons</taxon>
        <taxon>Gunneridae</taxon>
        <taxon>Pentapetalae</taxon>
        <taxon>asterids</taxon>
        <taxon>campanulids</taxon>
        <taxon>Apiales</taxon>
        <taxon>Apiaceae</taxon>
        <taxon>Apioideae</taxon>
        <taxon>apioid superclade</taxon>
        <taxon>Tordylieae</taxon>
        <taxon>Tordyliinae</taxon>
        <taxon>Heracleum</taxon>
    </lineage>
</organism>
<keyword evidence="3" id="KW-1185">Reference proteome</keyword>
<feature type="compositionally biased region" description="Pro residues" evidence="1">
    <location>
        <begin position="48"/>
        <end position="57"/>
    </location>
</feature>
<comment type="caution">
    <text evidence="2">The sequence shown here is derived from an EMBL/GenBank/DDBJ whole genome shotgun (WGS) entry which is preliminary data.</text>
</comment>
<dbReference type="EMBL" id="JAUIZM010000009">
    <property type="protein sequence ID" value="KAK1364207.1"/>
    <property type="molecule type" value="Genomic_DNA"/>
</dbReference>
<reference evidence="2" key="2">
    <citation type="submission" date="2023-05" db="EMBL/GenBank/DDBJ databases">
        <authorList>
            <person name="Schelkunov M.I."/>
        </authorList>
    </citation>
    <scope>NUCLEOTIDE SEQUENCE</scope>
    <source>
        <strain evidence="2">Hsosn_3</strain>
        <tissue evidence="2">Leaf</tissue>
    </source>
</reference>
<feature type="region of interest" description="Disordered" evidence="1">
    <location>
        <begin position="1"/>
        <end position="33"/>
    </location>
</feature>
<accession>A0AAD8HAP8</accession>
<dbReference type="InterPro" id="IPR021899">
    <property type="entry name" value="DUF3511"/>
</dbReference>
<name>A0AAD8HAP8_9APIA</name>
<dbReference type="AlphaFoldDB" id="A0AAD8HAP8"/>
<dbReference type="PANTHER" id="PTHR33193:SF13">
    <property type="entry name" value="EXPRESSED PROTEIN"/>
    <property type="match status" value="1"/>
</dbReference>
<proteinExistence type="predicted"/>
<feature type="region of interest" description="Disordered" evidence="1">
    <location>
        <begin position="48"/>
        <end position="85"/>
    </location>
</feature>
<gene>
    <name evidence="2" type="ORF">POM88_039768</name>
</gene>
<evidence type="ECO:0000256" key="1">
    <source>
        <dbReference type="SAM" id="MobiDB-lite"/>
    </source>
</evidence>
<sequence>MENFSRGQATSVRTRKAQKNVAKIDKKKNTCNGADPWHVSSKYLPLPLPPQRLPLPLPRGNTTMGVTKPGTKRRSKVSSSSKSWFESRDMERRKRLFMYKLFAAEGKVKRSFKKGIKWVKRQCNKIAEEFS</sequence>
<dbReference type="PANTHER" id="PTHR33193">
    <property type="entry name" value="DOMAIN PROTEIN, PUTATIVE (DUF3511)-RELATED"/>
    <property type="match status" value="1"/>
</dbReference>
<reference evidence="2" key="1">
    <citation type="submission" date="2023-02" db="EMBL/GenBank/DDBJ databases">
        <title>Genome of toxic invasive species Heracleum sosnowskyi carries increased number of genes despite the absence of recent whole-genome duplications.</title>
        <authorList>
            <person name="Schelkunov M."/>
            <person name="Shtratnikova V."/>
            <person name="Makarenko M."/>
            <person name="Klepikova A."/>
            <person name="Omelchenko D."/>
            <person name="Novikova G."/>
            <person name="Obukhova E."/>
            <person name="Bogdanov V."/>
            <person name="Penin A."/>
            <person name="Logacheva M."/>
        </authorList>
    </citation>
    <scope>NUCLEOTIDE SEQUENCE</scope>
    <source>
        <strain evidence="2">Hsosn_3</strain>
        <tissue evidence="2">Leaf</tissue>
    </source>
</reference>
<dbReference type="Pfam" id="PF12023">
    <property type="entry name" value="DUF3511"/>
    <property type="match status" value="1"/>
</dbReference>